<dbReference type="InterPro" id="IPR011894">
    <property type="entry name" value="PorC_KorC"/>
</dbReference>
<dbReference type="Proteomes" id="UP000046155">
    <property type="component" value="Unassembled WGS sequence"/>
</dbReference>
<dbReference type="InterPro" id="IPR019752">
    <property type="entry name" value="Pyrv/ketoisovalerate_OxRed_cat"/>
</dbReference>
<feature type="domain" description="Pyruvate/ketoisovalerate oxidoreductase catalytic" evidence="2">
    <location>
        <begin position="2"/>
        <end position="163"/>
    </location>
</feature>
<reference evidence="4" key="1">
    <citation type="submission" date="2015-01" db="EMBL/GenBank/DDBJ databases">
        <authorList>
            <person name="Manzoor Shahid"/>
            <person name="Zubair Saima"/>
        </authorList>
    </citation>
    <scope>NUCLEOTIDE SEQUENCE [LARGE SCALE GENOMIC DNA]</scope>
    <source>
        <strain evidence="4">Sp3</strain>
    </source>
</reference>
<dbReference type="InterPro" id="IPR002869">
    <property type="entry name" value="Pyrv_flavodox_OxRed_cen"/>
</dbReference>
<dbReference type="InterPro" id="IPR051626">
    <property type="entry name" value="Oxidoreductase_gamma_subunit"/>
</dbReference>
<dbReference type="Pfam" id="PF01558">
    <property type="entry name" value="POR"/>
    <property type="match status" value="1"/>
</dbReference>
<dbReference type="Gene3D" id="3.40.920.10">
    <property type="entry name" value="Pyruvate-ferredoxin oxidoreductase, PFOR, domain III"/>
    <property type="match status" value="1"/>
</dbReference>
<organism evidence="3 4">
    <name type="scientific">Syntrophaceticus schinkii</name>
    <dbReference type="NCBI Taxonomy" id="499207"/>
    <lineage>
        <taxon>Bacteria</taxon>
        <taxon>Bacillati</taxon>
        <taxon>Bacillota</taxon>
        <taxon>Clostridia</taxon>
        <taxon>Thermoanaerobacterales</taxon>
        <taxon>Thermoanaerobacterales Family III. Incertae Sedis</taxon>
        <taxon>Syntrophaceticus</taxon>
    </lineage>
</organism>
<evidence type="ECO:0000259" key="2">
    <source>
        <dbReference type="Pfam" id="PF01558"/>
    </source>
</evidence>
<dbReference type="GO" id="GO:0019164">
    <property type="term" value="F:pyruvate synthase activity"/>
    <property type="evidence" value="ECO:0007669"/>
    <property type="project" value="UniProtKB-EC"/>
</dbReference>
<dbReference type="SUPFAM" id="SSF53323">
    <property type="entry name" value="Pyruvate-ferredoxin oxidoreductase, PFOR, domain III"/>
    <property type="match status" value="1"/>
</dbReference>
<dbReference type="AlphaFoldDB" id="A0A0B7MNY6"/>
<keyword evidence="4" id="KW-1185">Reference proteome</keyword>
<protein>
    <submittedName>
        <fullName evidence="3">Pyruvate ferredoxin oxidoreductase, gamma subunit</fullName>
        <ecNumber evidence="3">1.2.7.1</ecNumber>
    </submittedName>
</protein>
<dbReference type="PANTHER" id="PTHR43366">
    <property type="entry name" value="PYRUVATE SYNTHASE SUBUNIT PORC"/>
    <property type="match status" value="1"/>
</dbReference>
<evidence type="ECO:0000313" key="3">
    <source>
        <dbReference type="EMBL" id="CEO89422.1"/>
    </source>
</evidence>
<proteinExistence type="predicted"/>
<keyword evidence="1 3" id="KW-0560">Oxidoreductase</keyword>
<evidence type="ECO:0000313" key="4">
    <source>
        <dbReference type="Proteomes" id="UP000046155"/>
    </source>
</evidence>
<sequence>MVTAGKILTSAAAIHEDKYAMTVPAYGHERRGAPVFADLVVDEAPILTKCFVYEPDYVLIFDLSVIEKGINVVEGAHENTCFVVNSQNAPKGYPFSKGFGSVYYVDATTIANQVLKINVPNSAIAGAFAVTKVVGVDAVCSALKEVFGERAGELNAEAARQSFQAVRQL</sequence>
<name>A0A0B7MNY6_9FIRM</name>
<evidence type="ECO:0000256" key="1">
    <source>
        <dbReference type="ARBA" id="ARBA00023002"/>
    </source>
</evidence>
<accession>A0A0B7MNY6</accession>
<dbReference type="EMBL" id="CDRZ01000245">
    <property type="protein sequence ID" value="CEO89422.1"/>
    <property type="molecule type" value="Genomic_DNA"/>
</dbReference>
<dbReference type="PANTHER" id="PTHR43366:SF1">
    <property type="entry name" value="PYRUVATE SYNTHASE SUBUNIT PORC"/>
    <property type="match status" value="1"/>
</dbReference>
<dbReference type="NCBIfam" id="TIGR02175">
    <property type="entry name" value="PorC_KorC"/>
    <property type="match status" value="1"/>
</dbReference>
<dbReference type="EC" id="1.2.7.1" evidence="3"/>
<gene>
    <name evidence="3" type="ORF">SSCH_480001</name>
</gene>
<keyword evidence="3" id="KW-0670">Pyruvate</keyword>